<keyword evidence="2" id="KW-0732">Signal</keyword>
<evidence type="ECO:0000256" key="2">
    <source>
        <dbReference type="SAM" id="SignalP"/>
    </source>
</evidence>
<evidence type="ECO:0000313" key="4">
    <source>
        <dbReference type="Proteomes" id="UP000501812"/>
    </source>
</evidence>
<feature type="signal peptide" evidence="2">
    <location>
        <begin position="1"/>
        <end position="19"/>
    </location>
</feature>
<dbReference type="AlphaFoldDB" id="A0A858RCN4"/>
<feature type="region of interest" description="Disordered" evidence="1">
    <location>
        <begin position="576"/>
        <end position="614"/>
    </location>
</feature>
<protein>
    <submittedName>
        <fullName evidence="3">Uncharacterized protein</fullName>
    </submittedName>
</protein>
<dbReference type="Proteomes" id="UP000501812">
    <property type="component" value="Chromosome"/>
</dbReference>
<name>A0A858RCN4_9BACT</name>
<organism evidence="3 4">
    <name type="scientific">Luteolibacter luteus</name>
    <dbReference type="NCBI Taxonomy" id="2728835"/>
    <lineage>
        <taxon>Bacteria</taxon>
        <taxon>Pseudomonadati</taxon>
        <taxon>Verrucomicrobiota</taxon>
        <taxon>Verrucomicrobiia</taxon>
        <taxon>Verrucomicrobiales</taxon>
        <taxon>Verrucomicrobiaceae</taxon>
        <taxon>Luteolibacter</taxon>
    </lineage>
</organism>
<proteinExistence type="predicted"/>
<keyword evidence="4" id="KW-1185">Reference proteome</keyword>
<dbReference type="KEGG" id="luo:HHL09_00675"/>
<accession>A0A858RCN4</accession>
<dbReference type="EMBL" id="CP051774">
    <property type="protein sequence ID" value="QJE94358.1"/>
    <property type="molecule type" value="Genomic_DNA"/>
</dbReference>
<sequence>MKRVLLPLGCLVFAGPVAAQLSFTYETDAVLVAAGDFGSADGRRDLVVVDRASGQVSFGRPDINGNLQWSPPEPCGITNVTGLAVDKFAGGTVDLAAITAPGANRITLAGPNAANTQTSFRHIYPNFPSPRTIAPFDPDADGNAELFIAGDRANGTPQRYYYEFRSGLSGASTVLWNSFYTEDTYRAFRYVPKTGTEPRVGEIYGSAFWTERVTNAAISSAFLLEGVPVGVSTLMTYGNFDGSAFAQVILYSPNATTARAAKIIEPSAGSFAFAAATTLTFPKALRQLITIPTASGGARLGVVFADRSGAIYEFDGTTLTLRSNLFGTPFDWLVPLGTDAIAAKSNLGWQRFNTSFNNLNLSPTHAGAYPAVGTKPRTSNVIFFSAEPFVDVAAMPLAQGSVRDWSTGASGGGTAWNISAADFSSGGIGAPSTSAYVPAVAATHALPNQYRANISTRLLESGAGMNVPDVTIYPPSGVYRPEVAGGKPADEFFVSFNPTLPGMNVFYRINGGSWTSYNLNSPPKITGPATVEAYAGNNVSKSPVRSATYTYSAIPVLANGSSPDLDGDGMPDAWEKGFNITDPQADADGDGASNLGEYLSGTDPQDSGQTPPDGDFVLKAQKTGNTMRLSWPVTTAGTLQVSNSLQSGAWSNISSGITVEGSEKVYYVPTGGSNPVRGFYRLTE</sequence>
<gene>
    <name evidence="3" type="ORF">HHL09_00675</name>
</gene>
<feature type="chain" id="PRO_5032562333" evidence="2">
    <location>
        <begin position="20"/>
        <end position="684"/>
    </location>
</feature>
<reference evidence="3 4" key="1">
    <citation type="submission" date="2020-04" db="EMBL/GenBank/DDBJ databases">
        <title>Luteolibacter sp. G-1-1-1 isolated from soil.</title>
        <authorList>
            <person name="Dahal R.H."/>
        </authorList>
    </citation>
    <scope>NUCLEOTIDE SEQUENCE [LARGE SCALE GENOMIC DNA]</scope>
    <source>
        <strain evidence="3 4">G-1-1-1</strain>
    </source>
</reference>
<dbReference type="RefSeq" id="WP_169452579.1">
    <property type="nucleotide sequence ID" value="NZ_CP051774.1"/>
</dbReference>
<evidence type="ECO:0000256" key="1">
    <source>
        <dbReference type="SAM" id="MobiDB-lite"/>
    </source>
</evidence>
<evidence type="ECO:0000313" key="3">
    <source>
        <dbReference type="EMBL" id="QJE94358.1"/>
    </source>
</evidence>